<comment type="caution">
    <text evidence="1">The sequence shown here is derived from an EMBL/GenBank/DDBJ whole genome shotgun (WGS) entry which is preliminary data.</text>
</comment>
<dbReference type="Proteomes" id="UP001165986">
    <property type="component" value="Unassembled WGS sequence"/>
</dbReference>
<dbReference type="Pfam" id="PF11312">
    <property type="entry name" value="Methyltransf_34"/>
    <property type="match status" value="1"/>
</dbReference>
<sequence length="304" mass="34977">MAITFFELLKTVIEKETDFISNQLEIPIDVVYELILDEAERNQVEWFSDRVPNLNYQDPACRLAYLYIVAAANASTFQHVLESNEDLHNYVLKIAKERHEVKICAFGAGPGTELMAMAKFFEQQKLGVSVSVDFQLLDKVQEWASSWYGIRDQVNESFKHLHGANRSTWSMIPSGNFLACDITELDRFSYLGDVWKQDIYVLNFLLSEIFNDDPGLRSFLSQVAKFAPTGARFVFIERRGYRWQQHIQNIAKESGLVLSKFIESPNGRLVGEDATKLGQIYDAIQERRKPRLTWNVVYSIGVKQ</sequence>
<dbReference type="EMBL" id="VJXY01000012">
    <property type="protein sequence ID" value="MBD6616691.1"/>
    <property type="molecule type" value="Genomic_DNA"/>
</dbReference>
<dbReference type="AlphaFoldDB" id="A0AA40SWP1"/>
<evidence type="ECO:0000313" key="2">
    <source>
        <dbReference type="Proteomes" id="UP001165986"/>
    </source>
</evidence>
<dbReference type="RefSeq" id="WP_191757932.1">
    <property type="nucleotide sequence ID" value="NZ_VJXY01000012.1"/>
</dbReference>
<dbReference type="SUPFAM" id="SSF53335">
    <property type="entry name" value="S-adenosyl-L-methionine-dependent methyltransferases"/>
    <property type="match status" value="1"/>
</dbReference>
<gene>
    <name evidence="1" type="ORF">FNW02_12835</name>
</gene>
<name>A0AA40SWP1_9NOST</name>
<protein>
    <submittedName>
        <fullName evidence="1">Uncharacterized protein</fullName>
    </submittedName>
</protein>
<keyword evidence="2" id="KW-1185">Reference proteome</keyword>
<accession>A0AA40SWP1</accession>
<evidence type="ECO:0000313" key="1">
    <source>
        <dbReference type="EMBL" id="MBD6616691.1"/>
    </source>
</evidence>
<dbReference type="InterPro" id="IPR029063">
    <property type="entry name" value="SAM-dependent_MTases_sf"/>
</dbReference>
<reference evidence="1" key="1">
    <citation type="submission" date="2019-07" db="EMBL/GenBank/DDBJ databases">
        <title>Toxilogical consequences of a new and cryptic species of cyanobacteria (Komarekiella delphini-convector) recovered from the epidermis of a bottlenose dolphin and 1500 ft. in the air.</title>
        <authorList>
            <person name="Brown A.O."/>
            <person name="Dvorak P."/>
            <person name="Villanueva C.D."/>
            <person name="Foss A.J."/>
            <person name="Garvey A.D."/>
            <person name="Gibson Q.A."/>
            <person name="Johansen J.R."/>
            <person name="Casamatta D.A."/>
        </authorList>
    </citation>
    <scope>NUCLEOTIDE SEQUENCE</scope>
    <source>
        <strain evidence="1">SJRDD-AB1</strain>
    </source>
</reference>
<proteinExistence type="predicted"/>
<organism evidence="1 2">
    <name type="scientific">Komarekiella delphini-convector SJRDD-AB1</name>
    <dbReference type="NCBI Taxonomy" id="2593771"/>
    <lineage>
        <taxon>Bacteria</taxon>
        <taxon>Bacillati</taxon>
        <taxon>Cyanobacteriota</taxon>
        <taxon>Cyanophyceae</taxon>
        <taxon>Nostocales</taxon>
        <taxon>Nostocaceae</taxon>
        <taxon>Komarekiella</taxon>
        <taxon>Komarekiella delphini-convector</taxon>
    </lineage>
</organism>
<dbReference type="InterPro" id="IPR021463">
    <property type="entry name" value="Methyltransf_34"/>
</dbReference>